<name>A0A6N7XJP4_9FIRM</name>
<feature type="domain" description="Isochorismatase-like" evidence="8">
    <location>
        <begin position="4"/>
        <end position="171"/>
    </location>
</feature>
<reference evidence="9 10" key="1">
    <citation type="submission" date="2019-08" db="EMBL/GenBank/DDBJ databases">
        <title>In-depth cultivation of the pig gut microbiome towards novel bacterial diversity and tailored functional studies.</title>
        <authorList>
            <person name="Wylensek D."/>
            <person name="Hitch T.C.A."/>
            <person name="Clavel T."/>
        </authorList>
    </citation>
    <scope>NUCLEOTIDE SEQUENCE [LARGE SCALE GENOMIC DNA]</scope>
    <source>
        <strain evidence="9 10">WCA-MUC-591-APC-4B</strain>
    </source>
</reference>
<dbReference type="EMBL" id="VUNA01000003">
    <property type="protein sequence ID" value="MST70149.1"/>
    <property type="molecule type" value="Genomic_DNA"/>
</dbReference>
<dbReference type="Pfam" id="PF00857">
    <property type="entry name" value="Isochorismatase"/>
    <property type="match status" value="1"/>
</dbReference>
<proteinExistence type="inferred from homology"/>
<dbReference type="CDD" id="cd00431">
    <property type="entry name" value="cysteine_hydrolases"/>
    <property type="match status" value="1"/>
</dbReference>
<dbReference type="GO" id="GO:0008936">
    <property type="term" value="F:nicotinamidase activity"/>
    <property type="evidence" value="ECO:0007669"/>
    <property type="project" value="UniProtKB-EC"/>
</dbReference>
<dbReference type="AlphaFoldDB" id="A0A6N7XJP4"/>
<dbReference type="SUPFAM" id="SSF52499">
    <property type="entry name" value="Isochorismatase-like hydrolases"/>
    <property type="match status" value="1"/>
</dbReference>
<dbReference type="InterPro" id="IPR000868">
    <property type="entry name" value="Isochorismatase-like_dom"/>
</dbReference>
<comment type="similarity">
    <text evidence="1">Belongs to the isochorismatase family.</text>
</comment>
<dbReference type="PANTHER" id="PTHR11080">
    <property type="entry name" value="PYRAZINAMIDASE/NICOTINAMIDASE"/>
    <property type="match status" value="1"/>
</dbReference>
<dbReference type="Proteomes" id="UP000469424">
    <property type="component" value="Unassembled WGS sequence"/>
</dbReference>
<dbReference type="RefSeq" id="WP_154553714.1">
    <property type="nucleotide sequence ID" value="NZ_JAQXUZ010000005.1"/>
</dbReference>
<dbReference type="InterPro" id="IPR036380">
    <property type="entry name" value="Isochorismatase-like_sf"/>
</dbReference>
<dbReference type="PANTHER" id="PTHR11080:SF2">
    <property type="entry name" value="LD05707P"/>
    <property type="match status" value="1"/>
</dbReference>
<evidence type="ECO:0000256" key="4">
    <source>
        <dbReference type="ARBA" id="ARBA00022801"/>
    </source>
</evidence>
<sequence length="176" mass="19369">MDFLIVVDMQNDFVDGVLGTKEAEAIVPAVAETIRNWNGPVICTRDTHQKFYLHTQEGEHLPVIHCVEGTEGWELNPVIAEAADVPDTVMELNKPSFGSLELPKCIQLLEDDEDPISSITLVGLCTDICVISNAMILKAAFPETPIRVLEKCCAGVTPEQHRNALNAMKVCQIEVE</sequence>
<evidence type="ECO:0000256" key="1">
    <source>
        <dbReference type="ARBA" id="ARBA00006336"/>
    </source>
</evidence>
<keyword evidence="10" id="KW-1185">Reference proteome</keyword>
<comment type="pathway">
    <text evidence="5">Cofactor biosynthesis; nicotinate biosynthesis; nicotinate from nicotinamide: step 1/1.</text>
</comment>
<evidence type="ECO:0000313" key="9">
    <source>
        <dbReference type="EMBL" id="MST70149.1"/>
    </source>
</evidence>
<evidence type="ECO:0000256" key="7">
    <source>
        <dbReference type="ARBA" id="ARBA00043224"/>
    </source>
</evidence>
<dbReference type="EC" id="3.5.1.19" evidence="6"/>
<organism evidence="9 10">
    <name type="scientific">Mogibacterium kristiansenii</name>
    <dbReference type="NCBI Taxonomy" id="2606708"/>
    <lineage>
        <taxon>Bacteria</taxon>
        <taxon>Bacillati</taxon>
        <taxon>Bacillota</taxon>
        <taxon>Clostridia</taxon>
        <taxon>Peptostreptococcales</taxon>
        <taxon>Anaerovoracaceae</taxon>
        <taxon>Mogibacterium</taxon>
    </lineage>
</organism>
<dbReference type="InterPro" id="IPR052347">
    <property type="entry name" value="Isochorismatase_Nicotinamidase"/>
</dbReference>
<keyword evidence="4 9" id="KW-0378">Hydrolase</keyword>
<evidence type="ECO:0000256" key="2">
    <source>
        <dbReference type="ARBA" id="ARBA00022642"/>
    </source>
</evidence>
<protein>
    <recommendedName>
        <fullName evidence="6">nicotinamidase</fullName>
        <ecNumber evidence="6">3.5.1.19</ecNumber>
    </recommendedName>
    <alternativeName>
        <fullName evidence="7">Nicotinamide deamidase</fullName>
    </alternativeName>
</protein>
<evidence type="ECO:0000256" key="5">
    <source>
        <dbReference type="ARBA" id="ARBA00037900"/>
    </source>
</evidence>
<dbReference type="GO" id="GO:0019363">
    <property type="term" value="P:pyridine nucleotide biosynthetic process"/>
    <property type="evidence" value="ECO:0007669"/>
    <property type="project" value="UniProtKB-KW"/>
</dbReference>
<comment type="caution">
    <text evidence="9">The sequence shown here is derived from an EMBL/GenBank/DDBJ whole genome shotgun (WGS) entry which is preliminary data.</text>
</comment>
<evidence type="ECO:0000313" key="10">
    <source>
        <dbReference type="Proteomes" id="UP000469424"/>
    </source>
</evidence>
<keyword evidence="3" id="KW-0479">Metal-binding</keyword>
<evidence type="ECO:0000256" key="6">
    <source>
        <dbReference type="ARBA" id="ARBA00039017"/>
    </source>
</evidence>
<evidence type="ECO:0000259" key="8">
    <source>
        <dbReference type="Pfam" id="PF00857"/>
    </source>
</evidence>
<dbReference type="GO" id="GO:0046872">
    <property type="term" value="F:metal ion binding"/>
    <property type="evidence" value="ECO:0007669"/>
    <property type="project" value="UniProtKB-KW"/>
</dbReference>
<keyword evidence="2" id="KW-0662">Pyridine nucleotide biosynthesis</keyword>
<gene>
    <name evidence="9" type="ORF">FYJ65_02145</name>
</gene>
<dbReference type="Gene3D" id="3.40.50.850">
    <property type="entry name" value="Isochorismatase-like"/>
    <property type="match status" value="1"/>
</dbReference>
<evidence type="ECO:0000256" key="3">
    <source>
        <dbReference type="ARBA" id="ARBA00022723"/>
    </source>
</evidence>
<accession>A0A6N7XJP4</accession>